<keyword evidence="5 11" id="KW-0999">Mitochondrion inner membrane</keyword>
<evidence type="ECO:0000259" key="12">
    <source>
        <dbReference type="Pfam" id="PF10502"/>
    </source>
</evidence>
<evidence type="ECO:0000256" key="8">
    <source>
        <dbReference type="ARBA" id="ARBA00023128"/>
    </source>
</evidence>
<evidence type="ECO:0000256" key="5">
    <source>
        <dbReference type="ARBA" id="ARBA00022792"/>
    </source>
</evidence>
<dbReference type="PANTHER" id="PTHR46041">
    <property type="entry name" value="MITOCHONDRIAL INNER MEMBRANE PROTEASE SUBUNIT 2"/>
    <property type="match status" value="1"/>
</dbReference>
<dbReference type="CDD" id="cd06530">
    <property type="entry name" value="S26_SPase_I"/>
    <property type="match status" value="1"/>
</dbReference>
<dbReference type="Gene3D" id="2.10.109.10">
    <property type="entry name" value="Umud Fragment, subunit A"/>
    <property type="match status" value="1"/>
</dbReference>
<dbReference type="EMBL" id="ML993621">
    <property type="protein sequence ID" value="KAF2161119.1"/>
    <property type="molecule type" value="Genomic_DNA"/>
</dbReference>
<feature type="domain" description="Peptidase S26" evidence="12">
    <location>
        <begin position="29"/>
        <end position="170"/>
    </location>
</feature>
<dbReference type="Proteomes" id="UP000799537">
    <property type="component" value="Unassembled WGS sequence"/>
</dbReference>
<evidence type="ECO:0000313" key="13">
    <source>
        <dbReference type="EMBL" id="KAF2161119.1"/>
    </source>
</evidence>
<keyword evidence="6 11" id="KW-0378">Hydrolase</keyword>
<dbReference type="InterPro" id="IPR000223">
    <property type="entry name" value="Pept_S26A_signal_pept_1"/>
</dbReference>
<dbReference type="InterPro" id="IPR019757">
    <property type="entry name" value="Pept_S26A_signal_pept_1_Lys-AS"/>
</dbReference>
<reference evidence="13" key="1">
    <citation type="journal article" date="2020" name="Stud. Mycol.">
        <title>101 Dothideomycetes genomes: a test case for predicting lifestyles and emergence of pathogens.</title>
        <authorList>
            <person name="Haridas S."/>
            <person name="Albert R."/>
            <person name="Binder M."/>
            <person name="Bloem J."/>
            <person name="Labutti K."/>
            <person name="Salamov A."/>
            <person name="Andreopoulos B."/>
            <person name="Baker S."/>
            <person name="Barry K."/>
            <person name="Bills G."/>
            <person name="Bluhm B."/>
            <person name="Cannon C."/>
            <person name="Castanera R."/>
            <person name="Culley D."/>
            <person name="Daum C."/>
            <person name="Ezra D."/>
            <person name="Gonzalez J."/>
            <person name="Henrissat B."/>
            <person name="Kuo A."/>
            <person name="Liang C."/>
            <person name="Lipzen A."/>
            <person name="Lutzoni F."/>
            <person name="Magnuson J."/>
            <person name="Mondo S."/>
            <person name="Nolan M."/>
            <person name="Ohm R."/>
            <person name="Pangilinan J."/>
            <person name="Park H.-J."/>
            <person name="Ramirez L."/>
            <person name="Alfaro M."/>
            <person name="Sun H."/>
            <person name="Tritt A."/>
            <person name="Yoshinaga Y."/>
            <person name="Zwiers L.-H."/>
            <person name="Turgeon B."/>
            <person name="Goodwin S."/>
            <person name="Spatafora J."/>
            <person name="Crous P."/>
            <person name="Grigoriev I."/>
        </authorList>
    </citation>
    <scope>NUCLEOTIDE SEQUENCE</scope>
    <source>
        <strain evidence="13">ATCC 36951</strain>
    </source>
</reference>
<evidence type="ECO:0000256" key="11">
    <source>
        <dbReference type="RuleBase" id="RU362041"/>
    </source>
</evidence>
<evidence type="ECO:0000313" key="14">
    <source>
        <dbReference type="Proteomes" id="UP000799537"/>
    </source>
</evidence>
<feature type="active site" evidence="10">
    <location>
        <position position="94"/>
    </location>
</feature>
<proteinExistence type="inferred from homology"/>
<dbReference type="InterPro" id="IPR019533">
    <property type="entry name" value="Peptidase_S26"/>
</dbReference>
<evidence type="ECO:0000256" key="10">
    <source>
        <dbReference type="PIRSR" id="PIRSR600223-1"/>
    </source>
</evidence>
<evidence type="ECO:0000256" key="4">
    <source>
        <dbReference type="ARBA" id="ARBA00022692"/>
    </source>
</evidence>
<dbReference type="PANTHER" id="PTHR46041:SF2">
    <property type="entry name" value="MITOCHONDRIAL INNER MEMBRANE PROTEASE SUBUNIT 2"/>
    <property type="match status" value="1"/>
</dbReference>
<dbReference type="AlphaFoldDB" id="A0A6A6C5V1"/>
<dbReference type="GO" id="GO:0004252">
    <property type="term" value="F:serine-type endopeptidase activity"/>
    <property type="evidence" value="ECO:0007669"/>
    <property type="project" value="InterPro"/>
</dbReference>
<dbReference type="GO" id="GO:0042720">
    <property type="term" value="C:mitochondrial inner membrane peptidase complex"/>
    <property type="evidence" value="ECO:0007669"/>
    <property type="project" value="InterPro"/>
</dbReference>
<comment type="similarity">
    <text evidence="2">Belongs to the peptidase S26 family. IMP2 subfamily.</text>
</comment>
<dbReference type="GO" id="GO:0006465">
    <property type="term" value="P:signal peptide processing"/>
    <property type="evidence" value="ECO:0007669"/>
    <property type="project" value="InterPro"/>
</dbReference>
<dbReference type="RefSeq" id="XP_033662008.1">
    <property type="nucleotide sequence ID" value="XM_033809041.1"/>
</dbReference>
<evidence type="ECO:0000256" key="6">
    <source>
        <dbReference type="ARBA" id="ARBA00022801"/>
    </source>
</evidence>
<dbReference type="PRINTS" id="PR00727">
    <property type="entry name" value="LEADERPTASE"/>
</dbReference>
<dbReference type="NCBIfam" id="TIGR02227">
    <property type="entry name" value="sigpep_I_bact"/>
    <property type="match status" value="1"/>
</dbReference>
<keyword evidence="3 11" id="KW-0645">Protease</keyword>
<dbReference type="Pfam" id="PF10502">
    <property type="entry name" value="Peptidase_S26"/>
    <property type="match status" value="1"/>
</dbReference>
<feature type="active site" evidence="10">
    <location>
        <position position="45"/>
    </location>
</feature>
<evidence type="ECO:0000256" key="2">
    <source>
        <dbReference type="ARBA" id="ARBA00007066"/>
    </source>
</evidence>
<dbReference type="OrthoDB" id="9996127at2759"/>
<keyword evidence="14" id="KW-1185">Reference proteome</keyword>
<dbReference type="SUPFAM" id="SSF51306">
    <property type="entry name" value="LexA/Signal peptidase"/>
    <property type="match status" value="1"/>
</dbReference>
<sequence length="215" mass="24516">MASPPLRSRIRGTIWYLLVPFHLSTTSLILLNDNLLEYTTITGSSMSPTLSPDYETTQRCDGVLWKKWRPTRDLRRGDVVFFSAPHNPEGTAVKRVVALGGDTVLLDPKRRPKEVENGRTSEAARKWDVWKGRVVVPPGHVWVEGDNWRKTKDSNDYGPVSKSLIQGKAWCLYRPYTQFGSKPWEGYKVQTKVIEGKEVVRNRKDAAMPVWEPHG</sequence>
<evidence type="ECO:0000256" key="1">
    <source>
        <dbReference type="ARBA" id="ARBA00004434"/>
    </source>
</evidence>
<dbReference type="GeneID" id="54562313"/>
<comment type="subcellular location">
    <subcellularLocation>
        <location evidence="1">Mitochondrion inner membrane</location>
        <topology evidence="1">Single-pass membrane protein</topology>
    </subcellularLocation>
</comment>
<protein>
    <recommendedName>
        <fullName evidence="11">Mitochondrial inner membrane protease subunit</fullName>
        <ecNumber evidence="11">3.4.21.-</ecNumber>
    </recommendedName>
</protein>
<keyword evidence="9" id="KW-0472">Membrane</keyword>
<dbReference type="InterPro" id="IPR036286">
    <property type="entry name" value="LexA/Signal_pep-like_sf"/>
</dbReference>
<keyword evidence="8 11" id="KW-0496">Mitochondrion</keyword>
<dbReference type="InterPro" id="IPR037730">
    <property type="entry name" value="IMP2"/>
</dbReference>
<dbReference type="PROSITE" id="PS00760">
    <property type="entry name" value="SPASE_I_2"/>
    <property type="match status" value="1"/>
</dbReference>
<evidence type="ECO:0000256" key="3">
    <source>
        <dbReference type="ARBA" id="ARBA00022670"/>
    </source>
</evidence>
<name>A0A6A6C5V1_ZASCE</name>
<keyword evidence="7" id="KW-1133">Transmembrane helix</keyword>
<evidence type="ECO:0000256" key="7">
    <source>
        <dbReference type="ARBA" id="ARBA00022989"/>
    </source>
</evidence>
<evidence type="ECO:0000256" key="9">
    <source>
        <dbReference type="ARBA" id="ARBA00023136"/>
    </source>
</evidence>
<dbReference type="GO" id="GO:0006627">
    <property type="term" value="P:protein processing involved in protein targeting to mitochondrion"/>
    <property type="evidence" value="ECO:0007669"/>
    <property type="project" value="InterPro"/>
</dbReference>
<keyword evidence="4" id="KW-0812">Transmembrane</keyword>
<gene>
    <name evidence="13" type="ORF">M409DRAFT_28449</name>
</gene>
<dbReference type="EC" id="3.4.21.-" evidence="11"/>
<organism evidence="13 14">
    <name type="scientific">Zasmidium cellare ATCC 36951</name>
    <dbReference type="NCBI Taxonomy" id="1080233"/>
    <lineage>
        <taxon>Eukaryota</taxon>
        <taxon>Fungi</taxon>
        <taxon>Dikarya</taxon>
        <taxon>Ascomycota</taxon>
        <taxon>Pezizomycotina</taxon>
        <taxon>Dothideomycetes</taxon>
        <taxon>Dothideomycetidae</taxon>
        <taxon>Mycosphaerellales</taxon>
        <taxon>Mycosphaerellaceae</taxon>
        <taxon>Zasmidium</taxon>
    </lineage>
</organism>
<accession>A0A6A6C5V1</accession>